<keyword evidence="3" id="KW-1185">Reference proteome</keyword>
<gene>
    <name evidence="2" type="ORF">CTRG_01145</name>
</gene>
<dbReference type="OrthoDB" id="4012433at2759"/>
<evidence type="ECO:0000313" key="3">
    <source>
        <dbReference type="Proteomes" id="UP000002037"/>
    </source>
</evidence>
<feature type="chain" id="PRO_5005668333" evidence="1">
    <location>
        <begin position="20"/>
        <end position="429"/>
    </location>
</feature>
<evidence type="ECO:0000313" key="2">
    <source>
        <dbReference type="EMBL" id="EER34285.1"/>
    </source>
</evidence>
<sequence length="429" mass="49767">MYFSWIIIVLFTLLGYCRSNFQNTSHSPSNDKISLFLNHFQIFKDLLPHNGDSKPKIKETRPLIQVSRDGVPVNFNRVPALIIRKNITTITLEPPITTATALNFSTANRNEYFRIGSTTSRADPLYEIKRLEELVLNLKKEMLDQQEQFKNELLKIYQPSPIQRNLITPTITSLIETTKTSFSQLSTSSEIIVIPESLHHVEVQTTEIGHVTHHHKSEKIHPKDIWNKKNPPNSVLIVPQFKYHHQHATATPLAYSKPKQIMWTNFPTTTPHIFYENNHFLFNHEQLARSTSVSDDIEEYEIVQEMTDTESEESDTSDEVQEVQTDKEVIERTFLQQARLNRPRPTFEDPFVDLQTIMTVTMTTQTLEDSYIPRSSRRKGAKHNEGFNEQPSFKFDVIDWIFENTGNVLNNLQMVIVIVSLEMVLLYLL</sequence>
<dbReference type="RefSeq" id="XP_002546840.1">
    <property type="nucleotide sequence ID" value="XM_002546794.1"/>
</dbReference>
<reference evidence="2 3" key="1">
    <citation type="journal article" date="2009" name="Nature">
        <title>Evolution of pathogenicity and sexual reproduction in eight Candida genomes.</title>
        <authorList>
            <person name="Butler G."/>
            <person name="Rasmussen M.D."/>
            <person name="Lin M.F."/>
            <person name="Santos M.A."/>
            <person name="Sakthikumar S."/>
            <person name="Munro C.A."/>
            <person name="Rheinbay E."/>
            <person name="Grabherr M."/>
            <person name="Forche A."/>
            <person name="Reedy J.L."/>
            <person name="Agrafioti I."/>
            <person name="Arnaud M.B."/>
            <person name="Bates S."/>
            <person name="Brown A.J."/>
            <person name="Brunke S."/>
            <person name="Costanzo M.C."/>
            <person name="Fitzpatrick D.A."/>
            <person name="de Groot P.W."/>
            <person name="Harris D."/>
            <person name="Hoyer L.L."/>
            <person name="Hube B."/>
            <person name="Klis F.M."/>
            <person name="Kodira C."/>
            <person name="Lennard N."/>
            <person name="Logue M.E."/>
            <person name="Martin R."/>
            <person name="Neiman A.M."/>
            <person name="Nikolaou E."/>
            <person name="Quail M.A."/>
            <person name="Quinn J."/>
            <person name="Santos M.C."/>
            <person name="Schmitzberger F.F."/>
            <person name="Sherlock G."/>
            <person name="Shah P."/>
            <person name="Silverstein K.A."/>
            <person name="Skrzypek M.S."/>
            <person name="Soll D."/>
            <person name="Staggs R."/>
            <person name="Stansfield I."/>
            <person name="Stumpf M.P."/>
            <person name="Sudbery P.E."/>
            <person name="Srikantha T."/>
            <person name="Zeng Q."/>
            <person name="Berman J."/>
            <person name="Berriman M."/>
            <person name="Heitman J."/>
            <person name="Gow N.A."/>
            <person name="Lorenz M.C."/>
            <person name="Birren B.W."/>
            <person name="Kellis M."/>
            <person name="Cuomo C.A."/>
        </authorList>
    </citation>
    <scope>NUCLEOTIDE SEQUENCE [LARGE SCALE GENOMIC DNA]</scope>
    <source>
        <strain evidence="3">ATCC MYA-3404 / T1</strain>
    </source>
</reference>
<dbReference type="KEGG" id="ctp:CTRG_01145"/>
<keyword evidence="1" id="KW-0732">Signal</keyword>
<evidence type="ECO:0000256" key="1">
    <source>
        <dbReference type="SAM" id="SignalP"/>
    </source>
</evidence>
<dbReference type="VEuPathDB" id="FungiDB:CTRG_01145"/>
<feature type="signal peptide" evidence="1">
    <location>
        <begin position="1"/>
        <end position="19"/>
    </location>
</feature>
<accession>C5M5L5</accession>
<organism evidence="2 3">
    <name type="scientific">Candida tropicalis (strain ATCC MYA-3404 / T1)</name>
    <name type="common">Yeast</name>
    <dbReference type="NCBI Taxonomy" id="294747"/>
    <lineage>
        <taxon>Eukaryota</taxon>
        <taxon>Fungi</taxon>
        <taxon>Dikarya</taxon>
        <taxon>Ascomycota</taxon>
        <taxon>Saccharomycotina</taxon>
        <taxon>Pichiomycetes</taxon>
        <taxon>Debaryomycetaceae</taxon>
        <taxon>Candida/Lodderomyces clade</taxon>
        <taxon>Candida</taxon>
    </lineage>
</organism>
<proteinExistence type="predicted"/>
<dbReference type="EMBL" id="GG692396">
    <property type="protein sequence ID" value="EER34285.1"/>
    <property type="molecule type" value="Genomic_DNA"/>
</dbReference>
<name>C5M5L5_CANTT</name>
<protein>
    <submittedName>
        <fullName evidence="2">Uncharacterized protein</fullName>
    </submittedName>
</protein>
<dbReference type="eggNOG" id="ENOG502RQK8">
    <property type="taxonomic scope" value="Eukaryota"/>
</dbReference>
<dbReference type="GeneID" id="8295869"/>
<dbReference type="AlphaFoldDB" id="C5M5L5"/>
<dbReference type="HOGENOM" id="CLU_562557_0_0_1"/>
<dbReference type="Proteomes" id="UP000002037">
    <property type="component" value="Unassembled WGS sequence"/>
</dbReference>